<gene>
    <name evidence="1" type="ORF">PV04_04594</name>
</gene>
<accession>A0A0D2E2V2</accession>
<dbReference type="Proteomes" id="UP000054266">
    <property type="component" value="Unassembled WGS sequence"/>
</dbReference>
<evidence type="ECO:0000313" key="2">
    <source>
        <dbReference type="Proteomes" id="UP000054266"/>
    </source>
</evidence>
<sequence length="126" mass="13917">MDRTDNAPVSRHKANGWSPVPDPVLRARTHHAVWSVSALPPELRLDCVPPRAMMLVGQSEGRDGTLVKRINKDACHAKREHINEVSASGTLCEAYQSRNCMTSPARFVGMGYCTCLDGERSNNNNE</sequence>
<dbReference type="AlphaFoldDB" id="A0A0D2E2V2"/>
<dbReference type="EMBL" id="KN846958">
    <property type="protein sequence ID" value="KIW68667.1"/>
    <property type="molecule type" value="Genomic_DNA"/>
</dbReference>
<organism evidence="1 2">
    <name type="scientific">Phialophora macrospora</name>
    <dbReference type="NCBI Taxonomy" id="1851006"/>
    <lineage>
        <taxon>Eukaryota</taxon>
        <taxon>Fungi</taxon>
        <taxon>Dikarya</taxon>
        <taxon>Ascomycota</taxon>
        <taxon>Pezizomycotina</taxon>
        <taxon>Eurotiomycetes</taxon>
        <taxon>Chaetothyriomycetidae</taxon>
        <taxon>Chaetothyriales</taxon>
        <taxon>Herpotrichiellaceae</taxon>
        <taxon>Phialophora</taxon>
    </lineage>
</organism>
<keyword evidence="2" id="KW-1185">Reference proteome</keyword>
<reference evidence="1 2" key="1">
    <citation type="submission" date="2015-01" db="EMBL/GenBank/DDBJ databases">
        <title>The Genome Sequence of Capronia semiimmersa CBS27337.</title>
        <authorList>
            <consortium name="The Broad Institute Genomics Platform"/>
            <person name="Cuomo C."/>
            <person name="de Hoog S."/>
            <person name="Gorbushina A."/>
            <person name="Stielow B."/>
            <person name="Teixiera M."/>
            <person name="Abouelleil A."/>
            <person name="Chapman S.B."/>
            <person name="Priest M."/>
            <person name="Young S.K."/>
            <person name="Wortman J."/>
            <person name="Nusbaum C."/>
            <person name="Birren B."/>
        </authorList>
    </citation>
    <scope>NUCLEOTIDE SEQUENCE [LARGE SCALE GENOMIC DNA]</scope>
    <source>
        <strain evidence="1 2">CBS 27337</strain>
    </source>
</reference>
<proteinExistence type="predicted"/>
<name>A0A0D2E2V2_9EURO</name>
<protein>
    <submittedName>
        <fullName evidence="1">Uncharacterized protein</fullName>
    </submittedName>
</protein>
<dbReference type="HOGENOM" id="CLU_1981385_0_0_1"/>
<evidence type="ECO:0000313" key="1">
    <source>
        <dbReference type="EMBL" id="KIW68667.1"/>
    </source>
</evidence>